<name>A0A4U5PBD8_STECR</name>
<organism evidence="2 3">
    <name type="scientific">Steinernema carpocapsae</name>
    <name type="common">Entomopathogenic nematode</name>
    <dbReference type="NCBI Taxonomy" id="34508"/>
    <lineage>
        <taxon>Eukaryota</taxon>
        <taxon>Metazoa</taxon>
        <taxon>Ecdysozoa</taxon>
        <taxon>Nematoda</taxon>
        <taxon>Chromadorea</taxon>
        <taxon>Rhabditida</taxon>
        <taxon>Tylenchina</taxon>
        <taxon>Panagrolaimomorpha</taxon>
        <taxon>Strongyloidoidea</taxon>
        <taxon>Steinernematidae</taxon>
        <taxon>Steinernema</taxon>
    </lineage>
</organism>
<evidence type="ECO:0000256" key="1">
    <source>
        <dbReference type="SAM" id="MobiDB-lite"/>
    </source>
</evidence>
<dbReference type="Proteomes" id="UP000298663">
    <property type="component" value="Unassembled WGS sequence"/>
</dbReference>
<reference evidence="2 3" key="1">
    <citation type="journal article" date="2015" name="Genome Biol.">
        <title>Comparative genomics of Steinernema reveals deeply conserved gene regulatory networks.</title>
        <authorList>
            <person name="Dillman A.R."/>
            <person name="Macchietto M."/>
            <person name="Porter C.F."/>
            <person name="Rogers A."/>
            <person name="Williams B."/>
            <person name="Antoshechkin I."/>
            <person name="Lee M.M."/>
            <person name="Goodwin Z."/>
            <person name="Lu X."/>
            <person name="Lewis E.E."/>
            <person name="Goodrich-Blair H."/>
            <person name="Stock S.P."/>
            <person name="Adams B.J."/>
            <person name="Sternberg P.W."/>
            <person name="Mortazavi A."/>
        </authorList>
    </citation>
    <scope>NUCLEOTIDE SEQUENCE [LARGE SCALE GENOMIC DNA]</scope>
    <source>
        <strain evidence="2 3">ALL</strain>
    </source>
</reference>
<evidence type="ECO:0000313" key="3">
    <source>
        <dbReference type="Proteomes" id="UP000298663"/>
    </source>
</evidence>
<evidence type="ECO:0000313" key="2">
    <source>
        <dbReference type="EMBL" id="TKR93471.1"/>
    </source>
</evidence>
<protein>
    <submittedName>
        <fullName evidence="2">Uncharacterized protein</fullName>
    </submittedName>
</protein>
<dbReference type="AlphaFoldDB" id="A0A4U5PBD8"/>
<reference evidence="2 3" key="2">
    <citation type="journal article" date="2019" name="G3 (Bethesda)">
        <title>Hybrid Assembly of the Genome of the Entomopathogenic Nematode Steinernema carpocapsae Identifies the X-Chromosome.</title>
        <authorList>
            <person name="Serra L."/>
            <person name="Macchietto M."/>
            <person name="Macias-Munoz A."/>
            <person name="McGill C.J."/>
            <person name="Rodriguez I.M."/>
            <person name="Rodriguez B."/>
            <person name="Murad R."/>
            <person name="Mortazavi A."/>
        </authorList>
    </citation>
    <scope>NUCLEOTIDE SEQUENCE [LARGE SCALE GENOMIC DNA]</scope>
    <source>
        <strain evidence="2 3">ALL</strain>
    </source>
</reference>
<keyword evidence="3" id="KW-1185">Reference proteome</keyword>
<feature type="compositionally biased region" description="Basic and acidic residues" evidence="1">
    <location>
        <begin position="56"/>
        <end position="65"/>
    </location>
</feature>
<gene>
    <name evidence="2" type="ORF">L596_007923</name>
</gene>
<feature type="region of interest" description="Disordered" evidence="1">
    <location>
        <begin position="39"/>
        <end position="65"/>
    </location>
</feature>
<dbReference type="EMBL" id="AZBU02000002">
    <property type="protein sequence ID" value="TKR93471.1"/>
    <property type="molecule type" value="Genomic_DNA"/>
</dbReference>
<comment type="caution">
    <text evidence="2">The sequence shown here is derived from an EMBL/GenBank/DDBJ whole genome shotgun (WGS) entry which is preliminary data.</text>
</comment>
<proteinExistence type="predicted"/>
<accession>A0A4U5PBD8</accession>
<sequence>MTSSLCLLGDGSKRRRIHLRPKPIKERQRSIAGTSFDSAVFRPLPSAPGNGVSTEIRPRTDEGAKQIPRRQELFWKTFEMEMKNIAPSDGIEIAARKEFGGQRATVRRN</sequence>